<proteinExistence type="predicted"/>
<sequence length="186" mass="20101">MRTVFDANMVPIVIALLVGLLIGWWMFRRARAGSAKDLGERRNEDPLEAPPLAPRIEEDRPIRSGVDGGEPNGLVSSGAAAASDVAGQVLGVQVHDELPGADGPPDNLEIMKGVGPKLVARLHENGIVRFEQIARLSDNEVSILDEKMGPFKGRLRRDRIVEQANYLARGDKDGFEAQFGKLGSGL</sequence>
<evidence type="ECO:0000256" key="2">
    <source>
        <dbReference type="SAM" id="Phobius"/>
    </source>
</evidence>
<dbReference type="Gene3D" id="1.10.150.20">
    <property type="entry name" value="5' to 3' exonuclease, C-terminal subdomain"/>
    <property type="match status" value="1"/>
</dbReference>
<evidence type="ECO:0000313" key="3">
    <source>
        <dbReference type="EMBL" id="CAA9400244.1"/>
    </source>
</evidence>
<feature type="transmembrane region" description="Helical" evidence="2">
    <location>
        <begin position="6"/>
        <end position="27"/>
    </location>
</feature>
<evidence type="ECO:0000256" key="1">
    <source>
        <dbReference type="SAM" id="MobiDB-lite"/>
    </source>
</evidence>
<dbReference type="AlphaFoldDB" id="A0A6J4P0B1"/>
<keyword evidence="2" id="KW-1133">Transmembrane helix</keyword>
<organism evidence="3">
    <name type="scientific">uncultured Rubellimicrobium sp</name>
    <dbReference type="NCBI Taxonomy" id="543078"/>
    <lineage>
        <taxon>Bacteria</taxon>
        <taxon>Pseudomonadati</taxon>
        <taxon>Pseudomonadota</taxon>
        <taxon>Alphaproteobacteria</taxon>
        <taxon>Rhodobacterales</taxon>
        <taxon>Roseobacteraceae</taxon>
        <taxon>Rubellimicrobium</taxon>
        <taxon>environmental samples</taxon>
    </lineage>
</organism>
<feature type="region of interest" description="Disordered" evidence="1">
    <location>
        <begin position="35"/>
        <end position="77"/>
    </location>
</feature>
<accession>A0A6J4P0B1</accession>
<protein>
    <submittedName>
        <fullName evidence="3">Uncharacterized protein</fullName>
    </submittedName>
</protein>
<dbReference type="EMBL" id="CADCUU010000134">
    <property type="protein sequence ID" value="CAA9400244.1"/>
    <property type="molecule type" value="Genomic_DNA"/>
</dbReference>
<keyword evidence="2" id="KW-0472">Membrane</keyword>
<name>A0A6J4P0B1_9RHOB</name>
<reference evidence="3" key="1">
    <citation type="submission" date="2020-02" db="EMBL/GenBank/DDBJ databases">
        <authorList>
            <person name="Meier V. D."/>
        </authorList>
    </citation>
    <scope>NUCLEOTIDE SEQUENCE</scope>
    <source>
        <strain evidence="3">AVDCRST_MAG15</strain>
    </source>
</reference>
<gene>
    <name evidence="3" type="ORF">AVDCRST_MAG15-966</name>
</gene>
<keyword evidence="2" id="KW-0812">Transmembrane</keyword>